<dbReference type="OrthoDB" id="284135at2"/>
<reference evidence="2 3" key="1">
    <citation type="submission" date="2018-02" db="EMBL/GenBank/DDBJ databases">
        <title>Comparative genomes isolates from brazilian mangrove.</title>
        <authorList>
            <person name="Araujo J.E."/>
            <person name="Taketani R.G."/>
            <person name="Silva M.C.P."/>
            <person name="Loureco M.V."/>
            <person name="Andreote F.D."/>
        </authorList>
    </citation>
    <scope>NUCLEOTIDE SEQUENCE [LARGE SCALE GENOMIC DNA]</scope>
    <source>
        <strain evidence="2 3">Hex-1 MGV</strain>
    </source>
</reference>
<evidence type="ECO:0000256" key="1">
    <source>
        <dbReference type="SAM" id="MobiDB-lite"/>
    </source>
</evidence>
<evidence type="ECO:0000313" key="2">
    <source>
        <dbReference type="EMBL" id="PQO28517.1"/>
    </source>
</evidence>
<name>A0A2S8F8N7_9BACT</name>
<dbReference type="EMBL" id="PUHY01000016">
    <property type="protein sequence ID" value="PQO28517.1"/>
    <property type="molecule type" value="Genomic_DNA"/>
</dbReference>
<dbReference type="Proteomes" id="UP000238322">
    <property type="component" value="Unassembled WGS sequence"/>
</dbReference>
<dbReference type="RefSeq" id="WP_105333186.1">
    <property type="nucleotide sequence ID" value="NZ_PUHY01000016.1"/>
</dbReference>
<gene>
    <name evidence="2" type="ORF">C5Y83_28315</name>
</gene>
<dbReference type="AlphaFoldDB" id="A0A2S8F8N7"/>
<proteinExistence type="predicted"/>
<protein>
    <submittedName>
        <fullName evidence="2">DUF2924 domain-containing protein</fullName>
    </submittedName>
</protein>
<comment type="caution">
    <text evidence="2">The sequence shown here is derived from an EMBL/GenBank/DDBJ whole genome shotgun (WGS) entry which is preliminary data.</text>
</comment>
<dbReference type="Pfam" id="PF11149">
    <property type="entry name" value="DUF2924"/>
    <property type="match status" value="1"/>
</dbReference>
<accession>A0A2S8F8N7</accession>
<dbReference type="InterPro" id="IPR021322">
    <property type="entry name" value="DUF2924"/>
</dbReference>
<organism evidence="2 3">
    <name type="scientific">Blastopirellula marina</name>
    <dbReference type="NCBI Taxonomy" id="124"/>
    <lineage>
        <taxon>Bacteria</taxon>
        <taxon>Pseudomonadati</taxon>
        <taxon>Planctomycetota</taxon>
        <taxon>Planctomycetia</taxon>
        <taxon>Pirellulales</taxon>
        <taxon>Pirellulaceae</taxon>
        <taxon>Blastopirellula</taxon>
    </lineage>
</organism>
<sequence length="163" mass="18079">MSLDIDKEVTVMEGMTVNELRAKFAAVLGEATNGRNKRWLIRRIAWRLQANEFGGLSQRAKDRAAELVNVADVRVTPPKDSKLKRPAATTTKTKTIKSPTDPRLPPAGTSIIRTYKGKSLEVRVLDNGLEYDGTLYKSLSAVAKAITGSHCNGYRFFRLEDQA</sequence>
<evidence type="ECO:0000313" key="3">
    <source>
        <dbReference type="Proteomes" id="UP000238322"/>
    </source>
</evidence>
<feature type="region of interest" description="Disordered" evidence="1">
    <location>
        <begin position="77"/>
        <end position="107"/>
    </location>
</feature>